<dbReference type="Proteomes" id="UP000007800">
    <property type="component" value="Unassembled WGS sequence"/>
</dbReference>
<dbReference type="RefSeq" id="XP_002774043.1">
    <property type="nucleotide sequence ID" value="XM_002773997.1"/>
</dbReference>
<dbReference type="GeneID" id="9064588"/>
<reference evidence="3 4" key="1">
    <citation type="submission" date="2008-07" db="EMBL/GenBank/DDBJ databases">
        <authorList>
            <person name="El-Sayed N."/>
            <person name="Caler E."/>
            <person name="Inman J."/>
            <person name="Amedeo P."/>
            <person name="Hass B."/>
            <person name="Wortman J."/>
        </authorList>
    </citation>
    <scope>NUCLEOTIDE SEQUENCE [LARGE SCALE GENOMIC DNA]</scope>
    <source>
        <strain evidence="4">ATCC 50983 / TXsc</strain>
    </source>
</reference>
<dbReference type="InterPro" id="IPR011992">
    <property type="entry name" value="EF-hand-dom_pair"/>
</dbReference>
<sequence>MLINRALFERFDTDADGILSVAELAKLIQLLRATFFCAFNRNEMAGIPLVVECYSRQGTGFILQSAETYRRDSISYGNKGTVGQQSAD</sequence>
<proteinExistence type="predicted"/>
<evidence type="ECO:0000313" key="4">
    <source>
        <dbReference type="Proteomes" id="UP000007800"/>
    </source>
</evidence>
<accession>C5LBN8</accession>
<keyword evidence="4" id="KW-1185">Reference proteome</keyword>
<protein>
    <recommendedName>
        <fullName evidence="2">EF-hand domain-containing protein</fullName>
    </recommendedName>
</protein>
<gene>
    <name evidence="3" type="ORF">Pmar_PMAR011912</name>
</gene>
<feature type="domain" description="EF-hand" evidence="2">
    <location>
        <begin position="1"/>
        <end position="34"/>
    </location>
</feature>
<organism evidence="4">
    <name type="scientific">Perkinsus marinus (strain ATCC 50983 / TXsc)</name>
    <dbReference type="NCBI Taxonomy" id="423536"/>
    <lineage>
        <taxon>Eukaryota</taxon>
        <taxon>Sar</taxon>
        <taxon>Alveolata</taxon>
        <taxon>Perkinsozoa</taxon>
        <taxon>Perkinsea</taxon>
        <taxon>Perkinsida</taxon>
        <taxon>Perkinsidae</taxon>
        <taxon>Perkinsus</taxon>
    </lineage>
</organism>
<name>C5LBN8_PERM5</name>
<evidence type="ECO:0000259" key="2">
    <source>
        <dbReference type="PROSITE" id="PS50222"/>
    </source>
</evidence>
<evidence type="ECO:0000256" key="1">
    <source>
        <dbReference type="ARBA" id="ARBA00022837"/>
    </source>
</evidence>
<dbReference type="InParanoid" id="C5LBN8"/>
<dbReference type="SUPFAM" id="SSF47473">
    <property type="entry name" value="EF-hand"/>
    <property type="match status" value="1"/>
</dbReference>
<dbReference type="InterPro" id="IPR018247">
    <property type="entry name" value="EF_Hand_1_Ca_BS"/>
</dbReference>
<dbReference type="PROSITE" id="PS50222">
    <property type="entry name" value="EF_HAND_2"/>
    <property type="match status" value="1"/>
</dbReference>
<dbReference type="EMBL" id="GG680918">
    <property type="protein sequence ID" value="EER05859.1"/>
    <property type="molecule type" value="Genomic_DNA"/>
</dbReference>
<dbReference type="PROSITE" id="PS00018">
    <property type="entry name" value="EF_HAND_1"/>
    <property type="match status" value="1"/>
</dbReference>
<dbReference type="InterPro" id="IPR002048">
    <property type="entry name" value="EF_hand_dom"/>
</dbReference>
<evidence type="ECO:0000313" key="3">
    <source>
        <dbReference type="EMBL" id="EER05859.1"/>
    </source>
</evidence>
<dbReference type="OrthoDB" id="26525at2759"/>
<dbReference type="AlphaFoldDB" id="C5LBN8"/>
<keyword evidence="1" id="KW-0106">Calcium</keyword>
<dbReference type="GO" id="GO:0005509">
    <property type="term" value="F:calcium ion binding"/>
    <property type="evidence" value="ECO:0007669"/>
    <property type="project" value="InterPro"/>
</dbReference>